<dbReference type="FunFam" id="1.10.287.1080:FF:000002">
    <property type="entry name" value="Histidine biosynthesis bifunctional protein HisIE"/>
    <property type="match status" value="1"/>
</dbReference>
<dbReference type="CDD" id="cd11534">
    <property type="entry name" value="NTP-PPase_HisIE_like"/>
    <property type="match status" value="1"/>
</dbReference>
<dbReference type="EC" id="3.6.1.31" evidence="10"/>
<comment type="subcellular location">
    <subcellularLocation>
        <location evidence="2 10">Cytoplasm</location>
    </subcellularLocation>
</comment>
<keyword evidence="8 10" id="KW-0067">ATP-binding</keyword>
<evidence type="ECO:0000256" key="4">
    <source>
        <dbReference type="ARBA" id="ARBA00022490"/>
    </source>
</evidence>
<organism evidence="11 12">
    <name type="scientific">Veillonella rodentium</name>
    <dbReference type="NCBI Taxonomy" id="248315"/>
    <lineage>
        <taxon>Bacteria</taxon>
        <taxon>Bacillati</taxon>
        <taxon>Bacillota</taxon>
        <taxon>Negativicutes</taxon>
        <taxon>Veillonellales</taxon>
        <taxon>Veillonellaceae</taxon>
        <taxon>Veillonella</taxon>
    </lineage>
</organism>
<gene>
    <name evidence="10 11" type="primary">hisE</name>
    <name evidence="11" type="ORF">SAMEA44547418_00140</name>
</gene>
<dbReference type="EMBL" id="LT906470">
    <property type="protein sequence ID" value="SNV55111.1"/>
    <property type="molecule type" value="Genomic_DNA"/>
</dbReference>
<dbReference type="KEGG" id="vrm:44547418_00140"/>
<evidence type="ECO:0000256" key="2">
    <source>
        <dbReference type="ARBA" id="ARBA00004496"/>
    </source>
</evidence>
<dbReference type="SUPFAM" id="SSF101386">
    <property type="entry name" value="all-alpha NTP pyrophosphatases"/>
    <property type="match status" value="1"/>
</dbReference>
<dbReference type="Proteomes" id="UP000214973">
    <property type="component" value="Chromosome 1"/>
</dbReference>
<comment type="catalytic activity">
    <reaction evidence="1 10">
        <text>1-(5-phospho-beta-D-ribosyl)-ATP + H2O = 1-(5-phospho-beta-D-ribosyl)-5'-AMP + diphosphate + H(+)</text>
        <dbReference type="Rhea" id="RHEA:22828"/>
        <dbReference type="ChEBI" id="CHEBI:15377"/>
        <dbReference type="ChEBI" id="CHEBI:15378"/>
        <dbReference type="ChEBI" id="CHEBI:33019"/>
        <dbReference type="ChEBI" id="CHEBI:59457"/>
        <dbReference type="ChEBI" id="CHEBI:73183"/>
        <dbReference type="EC" id="3.6.1.31"/>
    </reaction>
</comment>
<evidence type="ECO:0000313" key="11">
    <source>
        <dbReference type="EMBL" id="SNV55111.1"/>
    </source>
</evidence>
<keyword evidence="4 10" id="KW-0963">Cytoplasm</keyword>
<evidence type="ECO:0000256" key="6">
    <source>
        <dbReference type="ARBA" id="ARBA00022741"/>
    </source>
</evidence>
<proteinExistence type="inferred from homology"/>
<keyword evidence="12" id="KW-1185">Reference proteome</keyword>
<accession>A0A239Y786</accession>
<evidence type="ECO:0000256" key="9">
    <source>
        <dbReference type="ARBA" id="ARBA00023102"/>
    </source>
</evidence>
<keyword evidence="5 10" id="KW-0028">Amino-acid biosynthesis</keyword>
<dbReference type="UniPathway" id="UPA00031">
    <property type="reaction ID" value="UER00007"/>
</dbReference>
<comment type="similarity">
    <text evidence="10">Belongs to the PRA-PH family.</text>
</comment>
<evidence type="ECO:0000256" key="10">
    <source>
        <dbReference type="HAMAP-Rule" id="MF_01020"/>
    </source>
</evidence>
<keyword evidence="7 10" id="KW-0378">Hydrolase</keyword>
<evidence type="ECO:0000256" key="3">
    <source>
        <dbReference type="ARBA" id="ARBA00005204"/>
    </source>
</evidence>
<evidence type="ECO:0000256" key="8">
    <source>
        <dbReference type="ARBA" id="ARBA00022840"/>
    </source>
</evidence>
<sequence length="108" mass="12326">MARQTLSELYDIIRRRKAAPKEGSYTNYLFDKGLDKILKKVGEEATEVVIAAKNENKQELIYETADVLYHLLVLLVEKEIPYEAIEAELASREGIVSKTTDRPEITNL</sequence>
<keyword evidence="9 10" id="KW-0368">Histidine biosynthesis</keyword>
<dbReference type="NCBIfam" id="NF001611">
    <property type="entry name" value="PRK00400.1-3"/>
    <property type="match status" value="1"/>
</dbReference>
<dbReference type="PANTHER" id="PTHR42945">
    <property type="entry name" value="HISTIDINE BIOSYNTHESIS BIFUNCTIONAL PROTEIN"/>
    <property type="match status" value="1"/>
</dbReference>
<dbReference type="InterPro" id="IPR021130">
    <property type="entry name" value="PRib-ATP_PPHydrolase-like"/>
</dbReference>
<dbReference type="PANTHER" id="PTHR42945:SF9">
    <property type="entry name" value="HISTIDINE BIOSYNTHESIS BIFUNCTIONAL PROTEIN HISIE"/>
    <property type="match status" value="1"/>
</dbReference>
<evidence type="ECO:0000256" key="7">
    <source>
        <dbReference type="ARBA" id="ARBA00022801"/>
    </source>
</evidence>
<dbReference type="NCBIfam" id="TIGR03188">
    <property type="entry name" value="histidine_hisI"/>
    <property type="match status" value="1"/>
</dbReference>
<comment type="pathway">
    <text evidence="3 10">Amino-acid biosynthesis; L-histidine biosynthesis; L-histidine from 5-phospho-alpha-D-ribose 1-diphosphate: step 2/9.</text>
</comment>
<dbReference type="Gene3D" id="1.10.287.1080">
    <property type="entry name" value="MazG-like"/>
    <property type="match status" value="1"/>
</dbReference>
<dbReference type="GO" id="GO:0005737">
    <property type="term" value="C:cytoplasm"/>
    <property type="evidence" value="ECO:0007669"/>
    <property type="project" value="UniProtKB-SubCell"/>
</dbReference>
<dbReference type="Pfam" id="PF01503">
    <property type="entry name" value="PRA-PH"/>
    <property type="match status" value="1"/>
</dbReference>
<name>A0A239Y786_9FIRM</name>
<protein>
    <recommendedName>
        <fullName evidence="10">Phosphoribosyl-ATP pyrophosphatase</fullName>
        <shortName evidence="10">PRA-PH</shortName>
        <ecNumber evidence="10">3.6.1.31</ecNumber>
    </recommendedName>
</protein>
<dbReference type="GO" id="GO:0004636">
    <property type="term" value="F:phosphoribosyl-ATP diphosphatase activity"/>
    <property type="evidence" value="ECO:0007669"/>
    <property type="project" value="UniProtKB-UniRule"/>
</dbReference>
<dbReference type="InterPro" id="IPR008179">
    <property type="entry name" value="HisE"/>
</dbReference>
<evidence type="ECO:0000313" key="12">
    <source>
        <dbReference type="Proteomes" id="UP000214973"/>
    </source>
</evidence>
<dbReference type="GO" id="GO:0000105">
    <property type="term" value="P:L-histidine biosynthetic process"/>
    <property type="evidence" value="ECO:0007669"/>
    <property type="project" value="UniProtKB-UniRule"/>
</dbReference>
<dbReference type="AlphaFoldDB" id="A0A239Y786"/>
<dbReference type="HAMAP" id="MF_01020">
    <property type="entry name" value="HisE"/>
    <property type="match status" value="1"/>
</dbReference>
<keyword evidence="6 10" id="KW-0547">Nucleotide-binding</keyword>
<dbReference type="RefSeq" id="WP_095064854.1">
    <property type="nucleotide sequence ID" value="NZ_LT906470.1"/>
</dbReference>
<evidence type="ECO:0000256" key="5">
    <source>
        <dbReference type="ARBA" id="ARBA00022605"/>
    </source>
</evidence>
<dbReference type="GO" id="GO:0005524">
    <property type="term" value="F:ATP binding"/>
    <property type="evidence" value="ECO:0007669"/>
    <property type="project" value="UniProtKB-KW"/>
</dbReference>
<reference evidence="11 12" key="1">
    <citation type="submission" date="2017-06" db="EMBL/GenBank/DDBJ databases">
        <authorList>
            <consortium name="Pathogen Informatics"/>
        </authorList>
    </citation>
    <scope>NUCLEOTIDE SEQUENCE [LARGE SCALE GENOMIC DNA]</scope>
    <source>
        <strain evidence="11 12">NCTC12018</strain>
    </source>
</reference>
<evidence type="ECO:0000256" key="1">
    <source>
        <dbReference type="ARBA" id="ARBA00001460"/>
    </source>
</evidence>